<accession>A0AA48KZ82</accession>
<gene>
    <name evidence="1" type="ORF">CfP315_0612</name>
</gene>
<sequence length="50" mass="5847">MSKYENISIEKLKPYEKNARIHSDEQTEKIAKSIDEFGFINPVLIDSDFN</sequence>
<dbReference type="SUPFAM" id="SSF110849">
    <property type="entry name" value="ParB/Sulfiredoxin"/>
    <property type="match status" value="1"/>
</dbReference>
<dbReference type="EMBL" id="AP027924">
    <property type="protein sequence ID" value="BED92039.1"/>
    <property type="molecule type" value="Genomic_DNA"/>
</dbReference>
<reference evidence="1" key="1">
    <citation type="journal article" date="2023" name="ISME J.">
        <title>Emergence of putative energy parasites within Clostridia revealed by genome analysis of a novel endosymbiotic clade.</title>
        <authorList>
            <person name="Takahashi K."/>
            <person name="Kuwahara H."/>
            <person name="Horikawa Y."/>
            <person name="Izawa K."/>
            <person name="Kato D."/>
            <person name="Inagaki T."/>
            <person name="Yuki M."/>
            <person name="Ohkuma M."/>
            <person name="Hongoh Y."/>
        </authorList>
    </citation>
    <scope>NUCLEOTIDE SEQUENCE</scope>
    <source>
        <strain evidence="1">CfP3-15</strain>
    </source>
</reference>
<dbReference type="Gene3D" id="3.90.1530.10">
    <property type="entry name" value="Conserved hypothetical protein from pyrococcus furiosus pfu- 392566-001, ParB domain"/>
    <property type="match status" value="1"/>
</dbReference>
<evidence type="ECO:0000313" key="1">
    <source>
        <dbReference type="EMBL" id="BED92039.1"/>
    </source>
</evidence>
<proteinExistence type="predicted"/>
<protein>
    <submittedName>
        <fullName evidence="1">Terminase</fullName>
    </submittedName>
</protein>
<dbReference type="Proteomes" id="UP001337580">
    <property type="component" value="Chromosome"/>
</dbReference>
<dbReference type="KEGG" id="ips:CfP315_0612"/>
<name>A0AA48KZ82_9FIRM</name>
<dbReference type="InterPro" id="IPR036086">
    <property type="entry name" value="ParB/Sulfiredoxin_sf"/>
</dbReference>
<dbReference type="AlphaFoldDB" id="A0AA48KZ82"/>
<organism evidence="1">
    <name type="scientific">Candidatus Improbicoccus pseudotrichonymphae</name>
    <dbReference type="NCBI Taxonomy" id="3033792"/>
    <lineage>
        <taxon>Bacteria</taxon>
        <taxon>Bacillati</taxon>
        <taxon>Bacillota</taxon>
        <taxon>Clostridia</taxon>
        <taxon>Candidatus Improbicoccus</taxon>
    </lineage>
</organism>